<dbReference type="Proteomes" id="UP000199159">
    <property type="component" value="Unassembled WGS sequence"/>
</dbReference>
<dbReference type="CDD" id="cd06261">
    <property type="entry name" value="TM_PBP2"/>
    <property type="match status" value="1"/>
</dbReference>
<evidence type="ECO:0000256" key="7">
    <source>
        <dbReference type="RuleBase" id="RU363032"/>
    </source>
</evidence>
<evidence type="ECO:0000256" key="6">
    <source>
        <dbReference type="ARBA" id="ARBA00023136"/>
    </source>
</evidence>
<keyword evidence="2 7" id="KW-0813">Transport</keyword>
<feature type="domain" description="ABC transmembrane type-1" evidence="8">
    <location>
        <begin position="84"/>
        <end position="280"/>
    </location>
</feature>
<dbReference type="SUPFAM" id="SSF161098">
    <property type="entry name" value="MetI-like"/>
    <property type="match status" value="1"/>
</dbReference>
<evidence type="ECO:0000313" key="10">
    <source>
        <dbReference type="Proteomes" id="UP000199159"/>
    </source>
</evidence>
<sequence>MLARFLIRTVFIYILAALLIVFIVYFPKDAVIMQEPGKIVPVFHGSWDTYIPEITTFVKQVVTDGFFGLTRSNTLVTDEVERVFPRTVKIILTSFFLIVVLGVLKGVFDYRHQFRWTNLLGNRFTSLAQSFPDFFFILALIWILLFYFPFVDVFAYEEWYGFILPSLIVSVYPLTYVSKITMNALLDEQGEQYVQVSFAKGFKQRFVVTNHMLHNSLGTVFSHLPSIMLLLLSNLLVLELFLDYKGAAYRLFMAIPEERELIIALAWLFMTIVFITQIVSYLLRYYFDPRERSAS</sequence>
<dbReference type="GO" id="GO:0005886">
    <property type="term" value="C:plasma membrane"/>
    <property type="evidence" value="ECO:0007669"/>
    <property type="project" value="UniProtKB-SubCell"/>
</dbReference>
<dbReference type="STRING" id="930152.SAMN05216565_101226"/>
<evidence type="ECO:0000259" key="8">
    <source>
        <dbReference type="PROSITE" id="PS50928"/>
    </source>
</evidence>
<comment type="similarity">
    <text evidence="7">Belongs to the binding-protein-dependent transport system permease family.</text>
</comment>
<dbReference type="Pfam" id="PF00528">
    <property type="entry name" value="BPD_transp_1"/>
    <property type="match status" value="1"/>
</dbReference>
<evidence type="ECO:0000256" key="1">
    <source>
        <dbReference type="ARBA" id="ARBA00004651"/>
    </source>
</evidence>
<dbReference type="PANTHER" id="PTHR30465">
    <property type="entry name" value="INNER MEMBRANE ABC TRANSPORTER"/>
    <property type="match status" value="1"/>
</dbReference>
<evidence type="ECO:0000256" key="4">
    <source>
        <dbReference type="ARBA" id="ARBA00022692"/>
    </source>
</evidence>
<keyword evidence="10" id="KW-1185">Reference proteome</keyword>
<comment type="subcellular location">
    <subcellularLocation>
        <location evidence="1 7">Cell membrane</location>
        <topology evidence="1 7">Multi-pass membrane protein</topology>
    </subcellularLocation>
</comment>
<keyword evidence="5 7" id="KW-1133">Transmembrane helix</keyword>
<dbReference type="AlphaFoldDB" id="A0A1H0PB99"/>
<keyword evidence="4 7" id="KW-0812">Transmembrane</keyword>
<accession>A0A1H0PB99</accession>
<dbReference type="PANTHER" id="PTHR30465:SF94">
    <property type="entry name" value="NICKEL IMPORT SYSTEM PERMEASE PROTEIN NIKB"/>
    <property type="match status" value="1"/>
</dbReference>
<proteinExistence type="inferred from homology"/>
<evidence type="ECO:0000256" key="3">
    <source>
        <dbReference type="ARBA" id="ARBA00022475"/>
    </source>
</evidence>
<dbReference type="EMBL" id="FNJU01000001">
    <property type="protein sequence ID" value="SDP01919.1"/>
    <property type="molecule type" value="Genomic_DNA"/>
</dbReference>
<dbReference type="InterPro" id="IPR000515">
    <property type="entry name" value="MetI-like"/>
</dbReference>
<feature type="transmembrane region" description="Helical" evidence="7">
    <location>
        <begin position="131"/>
        <end position="148"/>
    </location>
</feature>
<dbReference type="PROSITE" id="PS50928">
    <property type="entry name" value="ABC_TM1"/>
    <property type="match status" value="1"/>
</dbReference>
<feature type="transmembrane region" description="Helical" evidence="7">
    <location>
        <begin position="261"/>
        <end position="283"/>
    </location>
</feature>
<gene>
    <name evidence="9" type="ORF">SAMN05216565_101226</name>
</gene>
<keyword evidence="6 7" id="KW-0472">Membrane</keyword>
<dbReference type="InterPro" id="IPR035906">
    <property type="entry name" value="MetI-like_sf"/>
</dbReference>
<evidence type="ECO:0000256" key="2">
    <source>
        <dbReference type="ARBA" id="ARBA00022448"/>
    </source>
</evidence>
<organism evidence="9 10">
    <name type="scientific">Litchfieldia salsa</name>
    <dbReference type="NCBI Taxonomy" id="930152"/>
    <lineage>
        <taxon>Bacteria</taxon>
        <taxon>Bacillati</taxon>
        <taxon>Bacillota</taxon>
        <taxon>Bacilli</taxon>
        <taxon>Bacillales</taxon>
        <taxon>Bacillaceae</taxon>
        <taxon>Litchfieldia</taxon>
    </lineage>
</organism>
<feature type="transmembrane region" description="Helical" evidence="7">
    <location>
        <begin position="220"/>
        <end position="241"/>
    </location>
</feature>
<feature type="transmembrane region" description="Helical" evidence="7">
    <location>
        <begin position="90"/>
        <end position="110"/>
    </location>
</feature>
<dbReference type="GO" id="GO:0055085">
    <property type="term" value="P:transmembrane transport"/>
    <property type="evidence" value="ECO:0007669"/>
    <property type="project" value="InterPro"/>
</dbReference>
<reference evidence="10" key="1">
    <citation type="submission" date="2016-10" db="EMBL/GenBank/DDBJ databases">
        <authorList>
            <person name="Varghese N."/>
            <person name="Submissions S."/>
        </authorList>
    </citation>
    <scope>NUCLEOTIDE SEQUENCE [LARGE SCALE GENOMIC DNA]</scope>
    <source>
        <strain evidence="10">IBRC-M10078</strain>
    </source>
</reference>
<protein>
    <submittedName>
        <fullName evidence="9">ABC-type dipeptide/oligopeptide/nickel transport system, permease component</fullName>
    </submittedName>
</protein>
<evidence type="ECO:0000313" key="9">
    <source>
        <dbReference type="EMBL" id="SDP01919.1"/>
    </source>
</evidence>
<keyword evidence="3" id="KW-1003">Cell membrane</keyword>
<dbReference type="RefSeq" id="WP_175490141.1">
    <property type="nucleotide sequence ID" value="NZ_FNJU01000001.1"/>
</dbReference>
<feature type="transmembrane region" description="Helical" evidence="7">
    <location>
        <begin position="5"/>
        <end position="26"/>
    </location>
</feature>
<name>A0A1H0PB99_9BACI</name>
<evidence type="ECO:0000256" key="5">
    <source>
        <dbReference type="ARBA" id="ARBA00022989"/>
    </source>
</evidence>
<feature type="transmembrane region" description="Helical" evidence="7">
    <location>
        <begin position="160"/>
        <end position="177"/>
    </location>
</feature>